<evidence type="ECO:0000256" key="2">
    <source>
        <dbReference type="ARBA" id="ARBA00022525"/>
    </source>
</evidence>
<keyword evidence="4" id="KW-0732">Signal</keyword>
<reference evidence="5 6" key="1">
    <citation type="submission" date="2020-08" db="EMBL/GenBank/DDBJ databases">
        <title>Sequencing the genomes of 1000 actinobacteria strains.</title>
        <authorList>
            <person name="Klenk H.-P."/>
        </authorList>
    </citation>
    <scope>NUCLEOTIDE SEQUENCE [LARGE SCALE GENOMIC DNA]</scope>
    <source>
        <strain evidence="5 6">DSM 43149</strain>
    </source>
</reference>
<keyword evidence="6" id="KW-1185">Reference proteome</keyword>
<dbReference type="EMBL" id="JACHNH010000001">
    <property type="protein sequence ID" value="MBB4767200.1"/>
    <property type="molecule type" value="Genomic_DNA"/>
</dbReference>
<dbReference type="InterPro" id="IPR018511">
    <property type="entry name" value="Hemolysin-typ_Ca-bd_CS"/>
</dbReference>
<evidence type="ECO:0000256" key="3">
    <source>
        <dbReference type="SAM" id="MobiDB-lite"/>
    </source>
</evidence>
<protein>
    <submittedName>
        <fullName evidence="5">Ca2+-binding RTX toxin-like protein</fullName>
    </submittedName>
</protein>
<dbReference type="PRINTS" id="PR00313">
    <property type="entry name" value="CABNDNGRPT"/>
</dbReference>
<organism evidence="5 6">
    <name type="scientific">Actinoplanes digitatis</name>
    <dbReference type="NCBI Taxonomy" id="1868"/>
    <lineage>
        <taxon>Bacteria</taxon>
        <taxon>Bacillati</taxon>
        <taxon>Actinomycetota</taxon>
        <taxon>Actinomycetes</taxon>
        <taxon>Micromonosporales</taxon>
        <taxon>Micromonosporaceae</taxon>
        <taxon>Actinoplanes</taxon>
    </lineage>
</organism>
<feature type="chain" id="PRO_5031546654" evidence="4">
    <location>
        <begin position="28"/>
        <end position="415"/>
    </location>
</feature>
<dbReference type="GO" id="GO:0005509">
    <property type="term" value="F:calcium ion binding"/>
    <property type="evidence" value="ECO:0007669"/>
    <property type="project" value="InterPro"/>
</dbReference>
<feature type="region of interest" description="Disordered" evidence="3">
    <location>
        <begin position="369"/>
        <end position="402"/>
    </location>
</feature>
<name>A0A7W7I660_9ACTN</name>
<dbReference type="AlphaFoldDB" id="A0A7W7I660"/>
<dbReference type="Proteomes" id="UP000578112">
    <property type="component" value="Unassembled WGS sequence"/>
</dbReference>
<dbReference type="SUPFAM" id="SSF51120">
    <property type="entry name" value="beta-Roll"/>
    <property type="match status" value="2"/>
</dbReference>
<feature type="region of interest" description="Disordered" evidence="3">
    <location>
        <begin position="324"/>
        <end position="357"/>
    </location>
</feature>
<dbReference type="InterPro" id="IPR050557">
    <property type="entry name" value="RTX_toxin/Mannuronan_C5-epim"/>
</dbReference>
<gene>
    <name evidence="5" type="ORF">BJ971_007756</name>
</gene>
<evidence type="ECO:0000256" key="4">
    <source>
        <dbReference type="SAM" id="SignalP"/>
    </source>
</evidence>
<dbReference type="GO" id="GO:0005576">
    <property type="term" value="C:extracellular region"/>
    <property type="evidence" value="ECO:0007669"/>
    <property type="project" value="UniProtKB-SubCell"/>
</dbReference>
<comment type="subcellular location">
    <subcellularLocation>
        <location evidence="1">Secreted</location>
    </subcellularLocation>
</comment>
<dbReference type="Pfam" id="PF00353">
    <property type="entry name" value="HemolysinCabind"/>
    <property type="match status" value="5"/>
</dbReference>
<proteinExistence type="predicted"/>
<dbReference type="PANTHER" id="PTHR38340">
    <property type="entry name" value="S-LAYER PROTEIN"/>
    <property type="match status" value="1"/>
</dbReference>
<dbReference type="PROSITE" id="PS00330">
    <property type="entry name" value="HEMOLYSIN_CALCIUM"/>
    <property type="match status" value="3"/>
</dbReference>
<comment type="caution">
    <text evidence="5">The sequence shown here is derived from an EMBL/GenBank/DDBJ whole genome shotgun (WGS) entry which is preliminary data.</text>
</comment>
<dbReference type="InterPro" id="IPR001343">
    <property type="entry name" value="Hemolysn_Ca-bd"/>
</dbReference>
<accession>A0A7W7I660</accession>
<keyword evidence="2" id="KW-0964">Secreted</keyword>
<evidence type="ECO:0000313" key="5">
    <source>
        <dbReference type="EMBL" id="MBB4767200.1"/>
    </source>
</evidence>
<dbReference type="RefSeq" id="WP_184998257.1">
    <property type="nucleotide sequence ID" value="NZ_BOMK01000036.1"/>
</dbReference>
<dbReference type="InterPro" id="IPR011049">
    <property type="entry name" value="Serralysin-like_metalloprot_C"/>
</dbReference>
<dbReference type="PANTHER" id="PTHR38340:SF1">
    <property type="entry name" value="S-LAYER PROTEIN"/>
    <property type="match status" value="1"/>
</dbReference>
<feature type="compositionally biased region" description="Acidic residues" evidence="3">
    <location>
        <begin position="372"/>
        <end position="385"/>
    </location>
</feature>
<evidence type="ECO:0000313" key="6">
    <source>
        <dbReference type="Proteomes" id="UP000578112"/>
    </source>
</evidence>
<dbReference type="Gene3D" id="2.150.10.10">
    <property type="entry name" value="Serralysin-like metalloprotease, C-terminal"/>
    <property type="match status" value="3"/>
</dbReference>
<evidence type="ECO:0000256" key="1">
    <source>
        <dbReference type="ARBA" id="ARBA00004613"/>
    </source>
</evidence>
<feature type="signal peptide" evidence="4">
    <location>
        <begin position="1"/>
        <end position="27"/>
    </location>
</feature>
<sequence>MRRSAHLAVILFATASAGLLAGTPAQAATTGVATAGVSTVQYKAAQKTQNKVVVTRSGNTVTIDDRVAVRAGKGCKKVKGDKTKVKCRTSKAPKLVKIYTYDRSDSIRNSTSVPADFDGGTGNDVITGGSGNDKLHGWTGSDRIHGGGGEDHIWDWSGTNTIYGDAAKDTIFGGSGVDRIYGGSGRDEIFGAKGNDVIDGGAERDWLIGEAGNDSIWGGTGDDYLDGSAGDDFLSGGDGEDELRPEDGNDRVYGGPGPDFIYASAINGNAKGADYYSGGPGRELDSVIYTQYSEDITADADGVKGDDGANGEGDTIATDVESIWGGNGNDTLSGGAGDQSLDGGPGNDTLRGGAGADYLFGGPGTDHLFGEAGDDFLDGGDEDSAAEQLDGGPDTDGCELWTGDTAVNCENVAGP</sequence>